<feature type="transmembrane region" description="Helical" evidence="1">
    <location>
        <begin position="37"/>
        <end position="56"/>
    </location>
</feature>
<evidence type="ECO:0000313" key="2">
    <source>
        <dbReference type="EMBL" id="PRY29652.1"/>
    </source>
</evidence>
<name>A0A2T0S8A0_9PSEU</name>
<evidence type="ECO:0000256" key="1">
    <source>
        <dbReference type="SAM" id="Phobius"/>
    </source>
</evidence>
<gene>
    <name evidence="2" type="ORF">CLV43_1251</name>
</gene>
<feature type="non-terminal residue" evidence="2">
    <location>
        <position position="342"/>
    </location>
</feature>
<sequence length="342" mass="35787">MNDVLPVPAHRELPDDVRERMRDRVMRGRRDRSSRRGPLLVAAAVVLLAAGGVVVARSVGGEHPPAAGWTPVPADSVTTEATTDEDLARCGVDWRPDYTVVMRGRRIVVSPVNEFCELTYASVRTSAKKDPVVVGDGVVLWQTPGHLTIGKAPAGSTSVKFSDTEGTVVAGALDAVVALLPDGRFVVRSGREVDALEFGSGGWAPRTMKVVKGDLPGDWSVVRWVFPSGVGDPGVPGNRMAACLDRWMVDVPEPSDPAGWGVVVGVEGEVGVQVIRSGGRMAFCEFRGGELVGVRVGRDGALGVSEGAVDVMYRSGGVGGDVVLAGSLRAGVGKVVFTEGGV</sequence>
<dbReference type="Proteomes" id="UP000239494">
    <property type="component" value="Unassembled WGS sequence"/>
</dbReference>
<comment type="caution">
    <text evidence="2">The sequence shown here is derived from an EMBL/GenBank/DDBJ whole genome shotgun (WGS) entry which is preliminary data.</text>
</comment>
<dbReference type="EMBL" id="PVTF01000025">
    <property type="protein sequence ID" value="PRY29652.1"/>
    <property type="molecule type" value="Genomic_DNA"/>
</dbReference>
<proteinExistence type="predicted"/>
<accession>A0A2T0S8A0</accession>
<keyword evidence="1" id="KW-1133">Transmembrane helix</keyword>
<organism evidence="2 3">
    <name type="scientific">Umezawaea tangerina</name>
    <dbReference type="NCBI Taxonomy" id="84725"/>
    <lineage>
        <taxon>Bacteria</taxon>
        <taxon>Bacillati</taxon>
        <taxon>Actinomycetota</taxon>
        <taxon>Actinomycetes</taxon>
        <taxon>Pseudonocardiales</taxon>
        <taxon>Pseudonocardiaceae</taxon>
        <taxon>Umezawaea</taxon>
    </lineage>
</organism>
<keyword evidence="1" id="KW-0472">Membrane</keyword>
<reference evidence="2 3" key="1">
    <citation type="submission" date="2018-03" db="EMBL/GenBank/DDBJ databases">
        <title>Genomic Encyclopedia of Archaeal and Bacterial Type Strains, Phase II (KMG-II): from individual species to whole genera.</title>
        <authorList>
            <person name="Goeker M."/>
        </authorList>
    </citation>
    <scope>NUCLEOTIDE SEQUENCE [LARGE SCALE GENOMIC DNA]</scope>
    <source>
        <strain evidence="2 3">DSM 44720</strain>
    </source>
</reference>
<keyword evidence="1" id="KW-0812">Transmembrane</keyword>
<protein>
    <submittedName>
        <fullName evidence="2">Uncharacterized protein</fullName>
    </submittedName>
</protein>
<evidence type="ECO:0000313" key="3">
    <source>
        <dbReference type="Proteomes" id="UP000239494"/>
    </source>
</evidence>
<dbReference type="AlphaFoldDB" id="A0A2T0S8A0"/>
<keyword evidence="3" id="KW-1185">Reference proteome</keyword>